<feature type="signal peptide" evidence="1">
    <location>
        <begin position="1"/>
        <end position="18"/>
    </location>
</feature>
<dbReference type="OrthoDB" id="3767933at2759"/>
<protein>
    <submittedName>
        <fullName evidence="2">Uncharacterized protein</fullName>
    </submittedName>
</protein>
<gene>
    <name evidence="2" type="ORF">B0J11DRAFT_608524</name>
</gene>
<proteinExistence type="predicted"/>
<dbReference type="AlphaFoldDB" id="A0A9P9IJH8"/>
<accession>A0A9P9IJH8</accession>
<sequence length="132" mass="14189">MQTFTTLLSLALAAISLAAPTMEKRADIPGSITVYANANYLGSSQEYSFVIPDGEVGICVAANLRSDLDSKVSSVRLGTENGQYSCQLRSEPECVGFGGKLFKVRQPDLSKVSDPALGDWDNKARSLFCFAE</sequence>
<feature type="chain" id="PRO_5040469731" evidence="1">
    <location>
        <begin position="19"/>
        <end position="132"/>
    </location>
</feature>
<dbReference type="Proteomes" id="UP000700596">
    <property type="component" value="Unassembled WGS sequence"/>
</dbReference>
<keyword evidence="1" id="KW-0732">Signal</keyword>
<dbReference type="EMBL" id="JAGMWT010000009">
    <property type="protein sequence ID" value="KAH7122836.1"/>
    <property type="molecule type" value="Genomic_DNA"/>
</dbReference>
<comment type="caution">
    <text evidence="2">The sequence shown here is derived from an EMBL/GenBank/DDBJ whole genome shotgun (WGS) entry which is preliminary data.</text>
</comment>
<keyword evidence="3" id="KW-1185">Reference proteome</keyword>
<reference evidence="2" key="1">
    <citation type="journal article" date="2021" name="Nat. Commun.">
        <title>Genetic determinants of endophytism in the Arabidopsis root mycobiome.</title>
        <authorList>
            <person name="Mesny F."/>
            <person name="Miyauchi S."/>
            <person name="Thiergart T."/>
            <person name="Pickel B."/>
            <person name="Atanasova L."/>
            <person name="Karlsson M."/>
            <person name="Huettel B."/>
            <person name="Barry K.W."/>
            <person name="Haridas S."/>
            <person name="Chen C."/>
            <person name="Bauer D."/>
            <person name="Andreopoulos W."/>
            <person name="Pangilinan J."/>
            <person name="LaButti K."/>
            <person name="Riley R."/>
            <person name="Lipzen A."/>
            <person name="Clum A."/>
            <person name="Drula E."/>
            <person name="Henrissat B."/>
            <person name="Kohler A."/>
            <person name="Grigoriev I.V."/>
            <person name="Martin F.M."/>
            <person name="Hacquard S."/>
        </authorList>
    </citation>
    <scope>NUCLEOTIDE SEQUENCE</scope>
    <source>
        <strain evidence="2">MPI-CAGE-CH-0243</strain>
    </source>
</reference>
<evidence type="ECO:0000313" key="3">
    <source>
        <dbReference type="Proteomes" id="UP000700596"/>
    </source>
</evidence>
<organism evidence="2 3">
    <name type="scientific">Dendryphion nanum</name>
    <dbReference type="NCBI Taxonomy" id="256645"/>
    <lineage>
        <taxon>Eukaryota</taxon>
        <taxon>Fungi</taxon>
        <taxon>Dikarya</taxon>
        <taxon>Ascomycota</taxon>
        <taxon>Pezizomycotina</taxon>
        <taxon>Dothideomycetes</taxon>
        <taxon>Pleosporomycetidae</taxon>
        <taxon>Pleosporales</taxon>
        <taxon>Torulaceae</taxon>
        <taxon>Dendryphion</taxon>
    </lineage>
</organism>
<name>A0A9P9IJH8_9PLEO</name>
<evidence type="ECO:0000313" key="2">
    <source>
        <dbReference type="EMBL" id="KAH7122836.1"/>
    </source>
</evidence>
<evidence type="ECO:0000256" key="1">
    <source>
        <dbReference type="SAM" id="SignalP"/>
    </source>
</evidence>